<keyword evidence="2" id="KW-1185">Reference proteome</keyword>
<name>A0AAP2GWF5_9BACT</name>
<dbReference type="Proteomes" id="UP001319080">
    <property type="component" value="Unassembled WGS sequence"/>
</dbReference>
<accession>A0AAP2GWF5</accession>
<reference evidence="1 2" key="1">
    <citation type="submission" date="2021-05" db="EMBL/GenBank/DDBJ databases">
        <title>A Polyphasic approach of four new species of the genus Ohtaekwangia: Ohtaekwangia histidinii sp. nov., Ohtaekwangia cretensis sp. nov., Ohtaekwangia indiensis sp. nov., Ohtaekwangia reichenbachii sp. nov. from diverse environment.</title>
        <authorList>
            <person name="Octaviana S."/>
        </authorList>
    </citation>
    <scope>NUCLEOTIDE SEQUENCE [LARGE SCALE GENOMIC DNA]</scope>
    <source>
        <strain evidence="1 2">PWU5</strain>
    </source>
</reference>
<proteinExistence type="predicted"/>
<dbReference type="EMBL" id="JAHESE010000059">
    <property type="protein sequence ID" value="MBT1712305.1"/>
    <property type="molecule type" value="Genomic_DNA"/>
</dbReference>
<protein>
    <submittedName>
        <fullName evidence="1">Uncharacterized protein</fullName>
    </submittedName>
</protein>
<evidence type="ECO:0000313" key="1">
    <source>
        <dbReference type="EMBL" id="MBT1712305.1"/>
    </source>
</evidence>
<comment type="caution">
    <text evidence="1">The sequence shown here is derived from an EMBL/GenBank/DDBJ whole genome shotgun (WGS) entry which is preliminary data.</text>
</comment>
<organism evidence="1 2">
    <name type="scientific">Dawidia cretensis</name>
    <dbReference type="NCBI Taxonomy" id="2782350"/>
    <lineage>
        <taxon>Bacteria</taxon>
        <taxon>Pseudomonadati</taxon>
        <taxon>Bacteroidota</taxon>
        <taxon>Cytophagia</taxon>
        <taxon>Cytophagales</taxon>
        <taxon>Chryseotaleaceae</taxon>
        <taxon>Dawidia</taxon>
    </lineage>
</organism>
<gene>
    <name evidence="1" type="ORF">KK062_28945</name>
</gene>
<dbReference type="AlphaFoldDB" id="A0AAP2GWF5"/>
<evidence type="ECO:0000313" key="2">
    <source>
        <dbReference type="Proteomes" id="UP001319080"/>
    </source>
</evidence>
<sequence>MKIHRNATLVVLQGSAIFAHKEHHQIMSVMRYIPTELNEIITEANLIVEVKGLEAFSEDVTIKNSDAMKTIPLFKKTGFSFQVKSVLKNTARIVVPDIIRVPAENWRRSLSQHKERYADGPSKSYNIKKYDTEVTSVKKADILFLHHFQGTFELVVKDSYESKEALEKVTMLIAAP</sequence>